<dbReference type="Gene3D" id="1.20.120.530">
    <property type="entry name" value="GntR ligand-binding domain-like"/>
    <property type="match status" value="1"/>
</dbReference>
<dbReference type="AlphaFoldDB" id="A0A0P9CUU1"/>
<dbReference type="PROSITE" id="PS50949">
    <property type="entry name" value="HTH_GNTR"/>
    <property type="match status" value="1"/>
</dbReference>
<dbReference type="InterPro" id="IPR000524">
    <property type="entry name" value="Tscrpt_reg_HTH_GntR"/>
</dbReference>
<dbReference type="PANTHER" id="PTHR43537:SF45">
    <property type="entry name" value="GNTR FAMILY REGULATORY PROTEIN"/>
    <property type="match status" value="1"/>
</dbReference>
<dbReference type="SUPFAM" id="SSF48008">
    <property type="entry name" value="GntR ligand-binding domain-like"/>
    <property type="match status" value="1"/>
</dbReference>
<feature type="domain" description="HTH gntR-type" evidence="4">
    <location>
        <begin position="28"/>
        <end position="95"/>
    </location>
</feature>
<organism evidence="5 6">
    <name type="scientific">Kouleothrix aurantiaca</name>
    <dbReference type="NCBI Taxonomy" id="186479"/>
    <lineage>
        <taxon>Bacteria</taxon>
        <taxon>Bacillati</taxon>
        <taxon>Chloroflexota</taxon>
        <taxon>Chloroflexia</taxon>
        <taxon>Chloroflexales</taxon>
        <taxon>Roseiflexineae</taxon>
        <taxon>Roseiflexaceae</taxon>
        <taxon>Kouleothrix</taxon>
    </lineage>
</organism>
<dbReference type="SUPFAM" id="SSF46785">
    <property type="entry name" value="Winged helix' DNA-binding domain"/>
    <property type="match status" value="1"/>
</dbReference>
<keyword evidence="1" id="KW-0805">Transcription regulation</keyword>
<proteinExistence type="predicted"/>
<evidence type="ECO:0000259" key="4">
    <source>
        <dbReference type="PROSITE" id="PS50949"/>
    </source>
</evidence>
<dbReference type="InterPro" id="IPR011711">
    <property type="entry name" value="GntR_C"/>
</dbReference>
<comment type="caution">
    <text evidence="5">The sequence shown here is derived from an EMBL/GenBank/DDBJ whole genome shotgun (WGS) entry which is preliminary data.</text>
</comment>
<dbReference type="InterPro" id="IPR036388">
    <property type="entry name" value="WH-like_DNA-bd_sf"/>
</dbReference>
<dbReference type="GO" id="GO:0003700">
    <property type="term" value="F:DNA-binding transcription factor activity"/>
    <property type="evidence" value="ECO:0007669"/>
    <property type="project" value="InterPro"/>
</dbReference>
<keyword evidence="2" id="KW-0238">DNA-binding</keyword>
<dbReference type="Proteomes" id="UP000050509">
    <property type="component" value="Unassembled WGS sequence"/>
</dbReference>
<sequence length="243" mass="26056">MSARLSPDSQSVGDTLWQAIADAAGPSPMLVDGVYRALWNQIVEGVRQPGENLSDSALAAELGVSRTPVRQALHQLQRIGLVQTGPRRGFHVTIYRADDIRELYDLRTVLEVAAIRAALPRISASQIHAAQAQVAELRAALPGANDISARLLRGEIDFHHGLIAAHAGNRRLAAAIAEQRAQIGIFLIGGLRDHSLMAGALGEHDLIVQAMLDGDADRAASAMGQHIQAMKERVLVRFAARSA</sequence>
<evidence type="ECO:0000313" key="6">
    <source>
        <dbReference type="Proteomes" id="UP000050509"/>
    </source>
</evidence>
<dbReference type="Pfam" id="PF07729">
    <property type="entry name" value="FCD"/>
    <property type="match status" value="1"/>
</dbReference>
<dbReference type="InterPro" id="IPR008920">
    <property type="entry name" value="TF_FadR/GntR_C"/>
</dbReference>
<keyword evidence="6" id="KW-1185">Reference proteome</keyword>
<protein>
    <recommendedName>
        <fullName evidence="4">HTH gntR-type domain-containing protein</fullName>
    </recommendedName>
</protein>
<accession>A0A0P9CUU1</accession>
<dbReference type="Gene3D" id="1.10.10.10">
    <property type="entry name" value="Winged helix-like DNA-binding domain superfamily/Winged helix DNA-binding domain"/>
    <property type="match status" value="1"/>
</dbReference>
<dbReference type="EMBL" id="LJCR01001984">
    <property type="protein sequence ID" value="KPV49415.1"/>
    <property type="molecule type" value="Genomic_DNA"/>
</dbReference>
<reference evidence="5 6" key="1">
    <citation type="submission" date="2015-09" db="EMBL/GenBank/DDBJ databases">
        <title>Draft genome sequence of Kouleothrix aurantiaca JCM 19913.</title>
        <authorList>
            <person name="Hemp J."/>
        </authorList>
    </citation>
    <scope>NUCLEOTIDE SEQUENCE [LARGE SCALE GENOMIC DNA]</scope>
    <source>
        <strain evidence="5 6">COM-B</strain>
    </source>
</reference>
<dbReference type="Pfam" id="PF00392">
    <property type="entry name" value="GntR"/>
    <property type="match status" value="1"/>
</dbReference>
<feature type="non-terminal residue" evidence="5">
    <location>
        <position position="243"/>
    </location>
</feature>
<evidence type="ECO:0000256" key="3">
    <source>
        <dbReference type="ARBA" id="ARBA00023163"/>
    </source>
</evidence>
<dbReference type="GO" id="GO:0003677">
    <property type="term" value="F:DNA binding"/>
    <property type="evidence" value="ECO:0007669"/>
    <property type="project" value="UniProtKB-KW"/>
</dbReference>
<evidence type="ECO:0000313" key="5">
    <source>
        <dbReference type="EMBL" id="KPV49415.1"/>
    </source>
</evidence>
<dbReference type="PANTHER" id="PTHR43537">
    <property type="entry name" value="TRANSCRIPTIONAL REGULATOR, GNTR FAMILY"/>
    <property type="match status" value="1"/>
</dbReference>
<name>A0A0P9CUU1_9CHLR</name>
<keyword evidence="3" id="KW-0804">Transcription</keyword>
<evidence type="ECO:0000256" key="1">
    <source>
        <dbReference type="ARBA" id="ARBA00023015"/>
    </source>
</evidence>
<dbReference type="SMART" id="SM00345">
    <property type="entry name" value="HTH_GNTR"/>
    <property type="match status" value="1"/>
</dbReference>
<dbReference type="SMART" id="SM00895">
    <property type="entry name" value="FCD"/>
    <property type="match status" value="1"/>
</dbReference>
<evidence type="ECO:0000256" key="2">
    <source>
        <dbReference type="ARBA" id="ARBA00023125"/>
    </source>
</evidence>
<dbReference type="PRINTS" id="PR00035">
    <property type="entry name" value="HTHGNTR"/>
</dbReference>
<dbReference type="InterPro" id="IPR036390">
    <property type="entry name" value="WH_DNA-bd_sf"/>
</dbReference>
<gene>
    <name evidence="5" type="ORF">SE17_32765</name>
</gene>